<sequence>MAESRSGSGSTTNGATGGNRTGASIESTYRKDPYYLHPSDTPGVQLVPNQLTKDNYMIWSFVNSAVLGWLMHSMCKDLYEAYMFTPTAQEVWKELEEKYGKTTRPLQPKPHCACDFEASKLLEDLHNSNYVDQFLMGLGDAYETVVSNILLMEPVPSYNKVYSMVAQIESQRSVTLKNVASVEASALLAKIDYPDWFKELKNQKAKKHNDFVNATFDDDSTGSNQKVIEEDKKLWIIDSGASSHVTGSLELLTKTYKPKGENTVQLPNGLIKKVELVGKDRLTKKQLAKGKMIKNIYVLVDEGFADLKNNNCLACNSNDCIDSTLWHERLGHLSHNVLAHIAAISHKEDTGVCNTCHFAKQTRLSFPISQTCSTECFELIHVDDWGPYSVESLSVARYMLTIVDDFSRTVWVYLMHCKAQVVGLLTTFINYNGVVERKHRHLVQVARAFLVHAGLSQEFWGDALLYVAFVINSLLACVLGWKTPYEVLNKKAPVYDLLKVFGCLCYATNTYPKRKKFDQRAKKCIFLGIVHGVKGFKMSDLAEKKVFVNKDFKFYEKVFPFEKGKQEVPKPLSSFPNVSDYFFDDDQVSCSKSLIVGEGVEQDNRDAITQELLDSGSNEGRSVVDVNSGAVVPSPGVVAEPLPGEVV</sequence>
<dbReference type="PANTHER" id="PTHR42648">
    <property type="entry name" value="TRANSPOSASE, PUTATIVE-RELATED"/>
    <property type="match status" value="1"/>
</dbReference>
<comment type="caution">
    <text evidence="5">The sequence shown here is derived from an EMBL/GenBank/DDBJ whole genome shotgun (WGS) entry which is preliminary data.</text>
</comment>
<dbReference type="InterPro" id="IPR057670">
    <property type="entry name" value="SH3_retrovirus"/>
</dbReference>
<keyword evidence="2" id="KW-0812">Transmembrane</keyword>
<feature type="transmembrane region" description="Helical" evidence="2">
    <location>
        <begin position="463"/>
        <end position="481"/>
    </location>
</feature>
<feature type="compositionally biased region" description="Low complexity" evidence="1">
    <location>
        <begin position="1"/>
        <end position="14"/>
    </location>
</feature>
<dbReference type="InterPro" id="IPR039537">
    <property type="entry name" value="Retrotran_Ty1/copia-like"/>
</dbReference>
<feature type="domain" description="GAG-pre-integrase" evidence="3">
    <location>
        <begin position="306"/>
        <end position="361"/>
    </location>
</feature>
<feature type="region of interest" description="Disordered" evidence="1">
    <location>
        <begin position="1"/>
        <end position="23"/>
    </location>
</feature>
<dbReference type="GO" id="GO:0003676">
    <property type="term" value="F:nucleic acid binding"/>
    <property type="evidence" value="ECO:0007669"/>
    <property type="project" value="InterPro"/>
</dbReference>
<accession>A0A834VYA1</accession>
<keyword evidence="2" id="KW-1133">Transmembrane helix</keyword>
<dbReference type="AlphaFoldDB" id="A0A834VYA1"/>
<dbReference type="SUPFAM" id="SSF53098">
    <property type="entry name" value="Ribonuclease H-like"/>
    <property type="match status" value="1"/>
</dbReference>
<dbReference type="PANTHER" id="PTHR42648:SF31">
    <property type="entry name" value="RNA-DIRECTED DNA POLYMERASE"/>
    <property type="match status" value="1"/>
</dbReference>
<evidence type="ECO:0000256" key="2">
    <source>
        <dbReference type="SAM" id="Phobius"/>
    </source>
</evidence>
<dbReference type="Gene3D" id="3.30.420.10">
    <property type="entry name" value="Ribonuclease H-like superfamily/Ribonuclease H"/>
    <property type="match status" value="2"/>
</dbReference>
<dbReference type="Pfam" id="PF13976">
    <property type="entry name" value="gag_pre-integrs"/>
    <property type="match status" value="1"/>
</dbReference>
<keyword evidence="2" id="KW-0472">Membrane</keyword>
<evidence type="ECO:0000313" key="6">
    <source>
        <dbReference type="Proteomes" id="UP000634136"/>
    </source>
</evidence>
<dbReference type="Pfam" id="PF25597">
    <property type="entry name" value="SH3_retrovirus"/>
    <property type="match status" value="1"/>
</dbReference>
<feature type="domain" description="Retroviral polymerase SH3-like" evidence="4">
    <location>
        <begin position="503"/>
        <end position="565"/>
    </location>
</feature>
<dbReference type="InterPro" id="IPR025724">
    <property type="entry name" value="GAG-pre-integrase_dom"/>
</dbReference>
<dbReference type="InterPro" id="IPR012337">
    <property type="entry name" value="RNaseH-like_sf"/>
</dbReference>
<proteinExistence type="predicted"/>
<evidence type="ECO:0000259" key="4">
    <source>
        <dbReference type="Pfam" id="PF25597"/>
    </source>
</evidence>
<organism evidence="5 6">
    <name type="scientific">Senna tora</name>
    <dbReference type="NCBI Taxonomy" id="362788"/>
    <lineage>
        <taxon>Eukaryota</taxon>
        <taxon>Viridiplantae</taxon>
        <taxon>Streptophyta</taxon>
        <taxon>Embryophyta</taxon>
        <taxon>Tracheophyta</taxon>
        <taxon>Spermatophyta</taxon>
        <taxon>Magnoliopsida</taxon>
        <taxon>eudicotyledons</taxon>
        <taxon>Gunneridae</taxon>
        <taxon>Pentapetalae</taxon>
        <taxon>rosids</taxon>
        <taxon>fabids</taxon>
        <taxon>Fabales</taxon>
        <taxon>Fabaceae</taxon>
        <taxon>Caesalpinioideae</taxon>
        <taxon>Cassia clade</taxon>
        <taxon>Senna</taxon>
    </lineage>
</organism>
<dbReference type="Proteomes" id="UP000634136">
    <property type="component" value="Unassembled WGS sequence"/>
</dbReference>
<gene>
    <name evidence="5" type="ORF">G2W53_040853</name>
</gene>
<dbReference type="EMBL" id="JAAIUW010000013">
    <property type="protein sequence ID" value="KAF7801742.1"/>
    <property type="molecule type" value="Genomic_DNA"/>
</dbReference>
<keyword evidence="6" id="KW-1185">Reference proteome</keyword>
<evidence type="ECO:0000256" key="1">
    <source>
        <dbReference type="SAM" id="MobiDB-lite"/>
    </source>
</evidence>
<dbReference type="OrthoDB" id="695502at2759"/>
<name>A0A834VYA1_9FABA</name>
<evidence type="ECO:0000313" key="5">
    <source>
        <dbReference type="EMBL" id="KAF7801742.1"/>
    </source>
</evidence>
<reference evidence="5" key="1">
    <citation type="submission" date="2020-09" db="EMBL/GenBank/DDBJ databases">
        <title>Genome-Enabled Discovery of Anthraquinone Biosynthesis in Senna tora.</title>
        <authorList>
            <person name="Kang S.-H."/>
            <person name="Pandey R.P."/>
            <person name="Lee C.-M."/>
            <person name="Sim J.-S."/>
            <person name="Jeong J.-T."/>
            <person name="Choi B.-S."/>
            <person name="Jung M."/>
            <person name="Ginzburg D."/>
            <person name="Zhao K."/>
            <person name="Won S.Y."/>
            <person name="Oh T.-J."/>
            <person name="Yu Y."/>
            <person name="Kim N.-H."/>
            <person name="Lee O.R."/>
            <person name="Lee T.-H."/>
            <person name="Bashyal P."/>
            <person name="Kim T.-S."/>
            <person name="Lee W.-H."/>
            <person name="Kawkins C."/>
            <person name="Kim C.-K."/>
            <person name="Kim J.S."/>
            <person name="Ahn B.O."/>
            <person name="Rhee S.Y."/>
            <person name="Sohng J.K."/>
        </authorList>
    </citation>
    <scope>NUCLEOTIDE SEQUENCE</scope>
    <source>
        <tissue evidence="5">Leaf</tissue>
    </source>
</reference>
<protein>
    <submittedName>
        <fullName evidence="5">Retrovirus-related Pol polyprotein from transposon TNT 1-94</fullName>
    </submittedName>
</protein>
<dbReference type="InterPro" id="IPR036397">
    <property type="entry name" value="RNaseH_sf"/>
</dbReference>
<evidence type="ECO:0000259" key="3">
    <source>
        <dbReference type="Pfam" id="PF13976"/>
    </source>
</evidence>